<accession>A0A6A5C7F3</accession>
<evidence type="ECO:0000256" key="4">
    <source>
        <dbReference type="ARBA" id="ARBA00022705"/>
    </source>
</evidence>
<organism evidence="15 16">
    <name type="scientific">Naegleria fowleri</name>
    <name type="common">Brain eating amoeba</name>
    <dbReference type="NCBI Taxonomy" id="5763"/>
    <lineage>
        <taxon>Eukaryota</taxon>
        <taxon>Discoba</taxon>
        <taxon>Heterolobosea</taxon>
        <taxon>Tetramitia</taxon>
        <taxon>Eutetramitia</taxon>
        <taxon>Vahlkampfiidae</taxon>
        <taxon>Naegleria</taxon>
    </lineage>
</organism>
<dbReference type="RefSeq" id="XP_044569940.1">
    <property type="nucleotide sequence ID" value="XM_044705878.1"/>
</dbReference>
<dbReference type="GeneID" id="68107484"/>
<keyword evidence="8" id="KW-0233">DNA recombination</keyword>
<evidence type="ECO:0000313" key="15">
    <source>
        <dbReference type="EMBL" id="KAF0985227.1"/>
    </source>
</evidence>
<dbReference type="GO" id="GO:0003910">
    <property type="term" value="F:DNA ligase (ATP) activity"/>
    <property type="evidence" value="ECO:0007669"/>
    <property type="project" value="InterPro"/>
</dbReference>
<dbReference type="Pfam" id="PF04679">
    <property type="entry name" value="DNA_ligase_A_C"/>
    <property type="match status" value="1"/>
</dbReference>
<evidence type="ECO:0000256" key="8">
    <source>
        <dbReference type="ARBA" id="ARBA00023172"/>
    </source>
</evidence>
<evidence type="ECO:0000256" key="3">
    <source>
        <dbReference type="ARBA" id="ARBA00022618"/>
    </source>
</evidence>
<dbReference type="InterPro" id="IPR036599">
    <property type="entry name" value="DNA_ligase_N_sf"/>
</dbReference>
<dbReference type="Pfam" id="PF01068">
    <property type="entry name" value="DNA_ligase_A_M"/>
    <property type="match status" value="1"/>
</dbReference>
<dbReference type="InterPro" id="IPR012310">
    <property type="entry name" value="DNA_ligase_ATP-dep_cent"/>
</dbReference>
<evidence type="ECO:0000256" key="2">
    <source>
        <dbReference type="ARBA" id="ARBA00022598"/>
    </source>
</evidence>
<comment type="caution">
    <text evidence="15">The sequence shown here is derived from an EMBL/GenBank/DDBJ whole genome shotgun (WGS) entry which is preliminary data.</text>
</comment>
<evidence type="ECO:0000313" key="16">
    <source>
        <dbReference type="Proteomes" id="UP000444721"/>
    </source>
</evidence>
<evidence type="ECO:0000256" key="7">
    <source>
        <dbReference type="ARBA" id="ARBA00022840"/>
    </source>
</evidence>
<dbReference type="GO" id="GO:0006310">
    <property type="term" value="P:DNA recombination"/>
    <property type="evidence" value="ECO:0007669"/>
    <property type="project" value="UniProtKB-KW"/>
</dbReference>
<dbReference type="GO" id="GO:0006273">
    <property type="term" value="P:lagging strand elongation"/>
    <property type="evidence" value="ECO:0007669"/>
    <property type="project" value="TreeGrafter"/>
</dbReference>
<dbReference type="InterPro" id="IPR016059">
    <property type="entry name" value="DNA_ligase_ATP-dep_CS"/>
</dbReference>
<dbReference type="GO" id="GO:0005524">
    <property type="term" value="F:ATP binding"/>
    <property type="evidence" value="ECO:0007669"/>
    <property type="project" value="UniProtKB-KW"/>
</dbReference>
<dbReference type="Proteomes" id="UP000444721">
    <property type="component" value="Unassembled WGS sequence"/>
</dbReference>
<dbReference type="PROSITE" id="PS00333">
    <property type="entry name" value="DNA_LIGASE_A2"/>
    <property type="match status" value="1"/>
</dbReference>
<dbReference type="SUPFAM" id="SSF50249">
    <property type="entry name" value="Nucleic acid-binding proteins"/>
    <property type="match status" value="1"/>
</dbReference>
<dbReference type="InterPro" id="IPR012340">
    <property type="entry name" value="NA-bd_OB-fold"/>
</dbReference>
<dbReference type="NCBIfam" id="TIGR00574">
    <property type="entry name" value="dnl1"/>
    <property type="match status" value="1"/>
</dbReference>
<dbReference type="VEuPathDB" id="AmoebaDB:NfTy_024490"/>
<evidence type="ECO:0000256" key="12">
    <source>
        <dbReference type="ARBA" id="ARBA00041666"/>
    </source>
</evidence>
<keyword evidence="4" id="KW-0235">DNA replication</keyword>
<dbReference type="PROSITE" id="PS50160">
    <property type="entry name" value="DNA_LIGASE_A3"/>
    <property type="match status" value="1"/>
</dbReference>
<keyword evidence="16" id="KW-1185">Reference proteome</keyword>
<feature type="domain" description="ATP-dependent DNA ligase family profile" evidence="14">
    <location>
        <begin position="461"/>
        <end position="592"/>
    </location>
</feature>
<evidence type="ECO:0000256" key="9">
    <source>
        <dbReference type="ARBA" id="ARBA00023204"/>
    </source>
</evidence>
<reference evidence="15 16" key="1">
    <citation type="journal article" date="2019" name="Sci. Rep.">
        <title>Nanopore sequencing improves the draft genome of the human pathogenic amoeba Naegleria fowleri.</title>
        <authorList>
            <person name="Liechti N."/>
            <person name="Schurch N."/>
            <person name="Bruggmann R."/>
            <person name="Wittwer M."/>
        </authorList>
    </citation>
    <scope>NUCLEOTIDE SEQUENCE [LARGE SCALE GENOMIC DNA]</scope>
    <source>
        <strain evidence="15 16">ATCC 30894</strain>
    </source>
</reference>
<keyword evidence="9" id="KW-0234">DNA repair</keyword>
<proteinExistence type="inferred from homology"/>
<keyword evidence="7" id="KW-0067">ATP-binding</keyword>
<name>A0A6A5C7F3_NAEFO</name>
<dbReference type="OMA" id="VANNNDY"/>
<gene>
    <name evidence="15" type="ORF">FDP41_000266</name>
</gene>
<dbReference type="GO" id="GO:0071897">
    <property type="term" value="P:DNA biosynthetic process"/>
    <property type="evidence" value="ECO:0007669"/>
    <property type="project" value="InterPro"/>
</dbReference>
<dbReference type="OrthoDB" id="10262119at2759"/>
<sequence length="721" mass="81482">MLSLRSVAGRASLWKASMMIGSGIRGTMINTDPLINHRHHQDNVYSSVTKTKFFPIMTYTNRSFCQNSSLLNTAGDSQTYKSGEEVKTDTEYFACLASVVDSCEKSANKDALIYYLKELLDKKDAETLKMVYVMLTKDEALDKRQVTFTLRSETLFGLIYQSRSNISLQEIREYYINSGSNIFETCFHFLQPCIVKYTQQINLNNMEKRYIKTCEVYDYLKKISNANSKVKKPVTKQKIDIALELLKQIRKTKELKLVINLLSKELGMSKNEFFTVLAAAIEKSKINTSAKLSHPQIIALIDTYVKTRDPSTIFDFLITRGSLSSLSNSTTPLLGIGSVISPMLAKPIKQVDKIFLQKLRNEGETKILCERKYDGERLLIHFNASTNQVLCFSRNRKATDLLTHYPAERESLLRSILSQKKSFILDCEYVICDKETDIVASFQQFQNRATLAPSMKPIIRAFDILYLDNQPLTDSPLEFRRMALEGIVSNIDNPVLKLSEAKDIFIHSTDSKKIVHDIYDIMNDSVAANCEGLIIKCFSSKYEFGKRGWYKLKKEYLKGGLYDSIDLIVLGAKKGKGKRAGMFGSFLLGAIDNTTGKIQTVCFVGSGLSTDTLDTLTQESLKNYIPSPLITNEQDLESKYGVVISKSMFKSIDCWFVPKLVCEISGADITQSNSSSSGFGVRFPVFIKIREDKTPEMATTVTDLLEMRKAQQTKKLSIEEP</sequence>
<dbReference type="Gene3D" id="2.40.50.140">
    <property type="entry name" value="Nucleic acid-binding proteins"/>
    <property type="match status" value="1"/>
</dbReference>
<dbReference type="GO" id="GO:0051301">
    <property type="term" value="P:cell division"/>
    <property type="evidence" value="ECO:0007669"/>
    <property type="project" value="UniProtKB-KW"/>
</dbReference>
<keyword evidence="3" id="KW-0132">Cell division</keyword>
<dbReference type="PANTHER" id="PTHR45674:SF4">
    <property type="entry name" value="DNA LIGASE 1"/>
    <property type="match status" value="1"/>
</dbReference>
<evidence type="ECO:0000256" key="1">
    <source>
        <dbReference type="ARBA" id="ARBA00007572"/>
    </source>
</evidence>
<dbReference type="Gene3D" id="3.30.470.30">
    <property type="entry name" value="DNA ligase/mRNA capping enzyme"/>
    <property type="match status" value="1"/>
</dbReference>
<dbReference type="VEuPathDB" id="AmoebaDB:NF0060970"/>
<dbReference type="Gene3D" id="1.10.3260.10">
    <property type="entry name" value="DNA ligase, ATP-dependent, N-terminal domain"/>
    <property type="match status" value="1"/>
</dbReference>
<protein>
    <recommendedName>
        <fullName evidence="11">DNA ligase 1</fullName>
    </recommendedName>
    <alternativeName>
        <fullName evidence="12">DNA ligase I</fullName>
    </alternativeName>
</protein>
<evidence type="ECO:0000256" key="13">
    <source>
        <dbReference type="RuleBase" id="RU004196"/>
    </source>
</evidence>
<dbReference type="VEuPathDB" id="AmoebaDB:NF0060960"/>
<evidence type="ECO:0000256" key="11">
    <source>
        <dbReference type="ARBA" id="ARBA00041131"/>
    </source>
</evidence>
<dbReference type="InterPro" id="IPR050191">
    <property type="entry name" value="ATP-dep_DNA_ligase"/>
</dbReference>
<dbReference type="AlphaFoldDB" id="A0A6A5C7F3"/>
<dbReference type="EMBL" id="VFQX01000001">
    <property type="protein sequence ID" value="KAF0985227.1"/>
    <property type="molecule type" value="Genomic_DNA"/>
</dbReference>
<keyword evidence="10" id="KW-0131">Cell cycle</keyword>
<dbReference type="GO" id="GO:0003677">
    <property type="term" value="F:DNA binding"/>
    <property type="evidence" value="ECO:0007669"/>
    <property type="project" value="InterPro"/>
</dbReference>
<dbReference type="SUPFAM" id="SSF56091">
    <property type="entry name" value="DNA ligase/mRNA capping enzyme, catalytic domain"/>
    <property type="match status" value="1"/>
</dbReference>
<keyword evidence="6" id="KW-0227">DNA damage</keyword>
<evidence type="ECO:0000256" key="10">
    <source>
        <dbReference type="ARBA" id="ARBA00023306"/>
    </source>
</evidence>
<keyword evidence="2" id="KW-0436">Ligase</keyword>
<dbReference type="VEuPathDB" id="AmoebaDB:FDP41_000266"/>
<dbReference type="InterPro" id="IPR000977">
    <property type="entry name" value="DNA_ligase_ATP-dep"/>
</dbReference>
<comment type="similarity">
    <text evidence="1 13">Belongs to the ATP-dependent DNA ligase family.</text>
</comment>
<dbReference type="GO" id="GO:0006281">
    <property type="term" value="P:DNA repair"/>
    <property type="evidence" value="ECO:0007669"/>
    <property type="project" value="UniProtKB-KW"/>
</dbReference>
<evidence type="ECO:0000256" key="6">
    <source>
        <dbReference type="ARBA" id="ARBA00022763"/>
    </source>
</evidence>
<keyword evidence="5" id="KW-0547">Nucleotide-binding</keyword>
<dbReference type="PANTHER" id="PTHR45674">
    <property type="entry name" value="DNA LIGASE 1/3 FAMILY MEMBER"/>
    <property type="match status" value="1"/>
</dbReference>
<evidence type="ECO:0000256" key="5">
    <source>
        <dbReference type="ARBA" id="ARBA00022741"/>
    </source>
</evidence>
<dbReference type="InterPro" id="IPR012309">
    <property type="entry name" value="DNA_ligase_ATP-dep_C"/>
</dbReference>
<evidence type="ECO:0000259" key="14">
    <source>
        <dbReference type="PROSITE" id="PS50160"/>
    </source>
</evidence>